<name>A0A4T2A4Z6_9PSED</name>
<evidence type="ECO:0000313" key="1">
    <source>
        <dbReference type="EMBL" id="TIH10878.1"/>
    </source>
</evidence>
<comment type="caution">
    <text evidence="1">The sequence shown here is derived from an EMBL/GenBank/DDBJ whole genome shotgun (WGS) entry which is preliminary data.</text>
</comment>
<reference evidence="1 2" key="1">
    <citation type="submission" date="2018-10" db="EMBL/GenBank/DDBJ databases">
        <title>Pseudomonas leptonychotis sp. nov., isolated from Weddell seals in Antarctica.</title>
        <authorList>
            <person name="Novakova D."/>
            <person name="Svec P."/>
            <person name="Kralova S."/>
            <person name="Kristofova L."/>
            <person name="Zeman M."/>
            <person name="Pantucek R."/>
            <person name="Maslanova I."/>
            <person name="Sedlacek I."/>
        </authorList>
    </citation>
    <scope>NUCLEOTIDE SEQUENCE [LARGE SCALE GENOMIC DNA]</scope>
    <source>
        <strain evidence="1 2">CCM 8849</strain>
    </source>
</reference>
<gene>
    <name evidence="1" type="ORF">D8779_09445</name>
</gene>
<evidence type="ECO:0000313" key="2">
    <source>
        <dbReference type="Proteomes" id="UP000307541"/>
    </source>
</evidence>
<dbReference type="AlphaFoldDB" id="A0A4T2A4Z6"/>
<accession>A0A4T2A4Z6</accession>
<organism evidence="1 2">
    <name type="scientific">Pseudomonas leptonychotis</name>
    <dbReference type="NCBI Taxonomy" id="2448482"/>
    <lineage>
        <taxon>Bacteria</taxon>
        <taxon>Pseudomonadati</taxon>
        <taxon>Pseudomonadota</taxon>
        <taxon>Gammaproteobacteria</taxon>
        <taxon>Pseudomonadales</taxon>
        <taxon>Pseudomonadaceae</taxon>
        <taxon>Pseudomonas</taxon>
    </lineage>
</organism>
<dbReference type="EMBL" id="RFLV01000001">
    <property type="protein sequence ID" value="TIH10878.1"/>
    <property type="molecule type" value="Genomic_DNA"/>
</dbReference>
<keyword evidence="2" id="KW-1185">Reference proteome</keyword>
<protein>
    <submittedName>
        <fullName evidence="1">Uncharacterized protein</fullName>
    </submittedName>
</protein>
<sequence>MISLGWKIAQVSERRALDATHEHLVTGLNNLVAEQMAKNQALNKAWRSTNPFVLLRWQQDNYCGELAASAEPQRGCWYWLPERAWVLYRQRFSDEWANEQRELRAWQLVDVPGSLPAASHYQRAGFALELAEVPADELAAAGY</sequence>
<dbReference type="Proteomes" id="UP000307541">
    <property type="component" value="Unassembled WGS sequence"/>
</dbReference>
<proteinExistence type="predicted"/>